<feature type="domain" description="Peptidase S49" evidence="3">
    <location>
        <begin position="719"/>
        <end position="869"/>
    </location>
</feature>
<dbReference type="InterPro" id="IPR047272">
    <property type="entry name" value="S49_SppA_C"/>
</dbReference>
<name>A0A9D1WCM2_9GAMM</name>
<dbReference type="PANTHER" id="PTHR33209">
    <property type="entry name" value="PROTEASE 4"/>
    <property type="match status" value="1"/>
</dbReference>
<evidence type="ECO:0000256" key="1">
    <source>
        <dbReference type="SAM" id="MobiDB-lite"/>
    </source>
</evidence>
<dbReference type="CDD" id="cd07018">
    <property type="entry name" value="S49_SppA_67K_type"/>
    <property type="match status" value="1"/>
</dbReference>
<keyword evidence="2" id="KW-1133">Transmembrane helix</keyword>
<dbReference type="EMBL" id="DXEV01000088">
    <property type="protein sequence ID" value="HIX56720.1"/>
    <property type="molecule type" value="Genomic_DNA"/>
</dbReference>
<dbReference type="GO" id="GO:0006508">
    <property type="term" value="P:proteolysis"/>
    <property type="evidence" value="ECO:0007669"/>
    <property type="project" value="InterPro"/>
</dbReference>
<gene>
    <name evidence="4" type="ORF">H9850_04520</name>
</gene>
<protein>
    <submittedName>
        <fullName evidence="4">S49 family peptidase</fullName>
    </submittedName>
</protein>
<feature type="region of interest" description="Disordered" evidence="1">
    <location>
        <begin position="558"/>
        <end position="579"/>
    </location>
</feature>
<dbReference type="InterPro" id="IPR002142">
    <property type="entry name" value="Peptidase_S49"/>
</dbReference>
<dbReference type="PANTHER" id="PTHR33209:SF2">
    <property type="entry name" value="CHROMOSOME UNDETERMINED SCAFFOLD_55, WHOLE GENOME SHOTGUN SEQUENCE"/>
    <property type="match status" value="1"/>
</dbReference>
<accession>A0A9D1WCM2</accession>
<keyword evidence="2" id="KW-0812">Transmembrane</keyword>
<feature type="compositionally biased region" description="Low complexity" evidence="1">
    <location>
        <begin position="15"/>
        <end position="32"/>
    </location>
</feature>
<dbReference type="CDD" id="cd07023">
    <property type="entry name" value="S49_Sppa_N_C"/>
    <property type="match status" value="1"/>
</dbReference>
<dbReference type="Gene3D" id="3.90.226.10">
    <property type="entry name" value="2-enoyl-CoA Hydratase, Chain A, domain 1"/>
    <property type="match status" value="3"/>
</dbReference>
<dbReference type="InterPro" id="IPR047217">
    <property type="entry name" value="S49_SppA_67K_type_N"/>
</dbReference>
<dbReference type="Proteomes" id="UP000886829">
    <property type="component" value="Unassembled WGS sequence"/>
</dbReference>
<feature type="compositionally biased region" description="Low complexity" evidence="1">
    <location>
        <begin position="49"/>
        <end position="68"/>
    </location>
</feature>
<dbReference type="InterPro" id="IPR029045">
    <property type="entry name" value="ClpP/crotonase-like_dom_sf"/>
</dbReference>
<evidence type="ECO:0000259" key="3">
    <source>
        <dbReference type="Pfam" id="PF01343"/>
    </source>
</evidence>
<dbReference type="AlphaFoldDB" id="A0A9D1WCM2"/>
<organism evidence="4 5">
    <name type="scientific">Candidatus Anaerobiospirillum pullistercoris</name>
    <dbReference type="NCBI Taxonomy" id="2838452"/>
    <lineage>
        <taxon>Bacteria</taxon>
        <taxon>Pseudomonadati</taxon>
        <taxon>Pseudomonadota</taxon>
        <taxon>Gammaproteobacteria</taxon>
        <taxon>Aeromonadales</taxon>
        <taxon>Succinivibrionaceae</taxon>
        <taxon>Anaerobiospirillum</taxon>
    </lineage>
</organism>
<feature type="compositionally biased region" description="Low complexity" evidence="1">
    <location>
        <begin position="559"/>
        <end position="578"/>
    </location>
</feature>
<dbReference type="SUPFAM" id="SSF52096">
    <property type="entry name" value="ClpP/crotonase"/>
    <property type="match status" value="2"/>
</dbReference>
<evidence type="ECO:0000313" key="5">
    <source>
        <dbReference type="Proteomes" id="UP000886829"/>
    </source>
</evidence>
<reference evidence="4" key="1">
    <citation type="journal article" date="2021" name="PeerJ">
        <title>Extensive microbial diversity within the chicken gut microbiome revealed by metagenomics and culture.</title>
        <authorList>
            <person name="Gilroy R."/>
            <person name="Ravi A."/>
            <person name="Getino M."/>
            <person name="Pursley I."/>
            <person name="Horton D.L."/>
            <person name="Alikhan N.F."/>
            <person name="Baker D."/>
            <person name="Gharbi K."/>
            <person name="Hall N."/>
            <person name="Watson M."/>
            <person name="Adriaenssens E.M."/>
            <person name="Foster-Nyarko E."/>
            <person name="Jarju S."/>
            <person name="Secka A."/>
            <person name="Antonio M."/>
            <person name="Oren A."/>
            <person name="Chaudhuri R.R."/>
            <person name="La Ragione R."/>
            <person name="Hildebrand F."/>
            <person name="Pallen M.J."/>
        </authorList>
    </citation>
    <scope>NUCLEOTIDE SEQUENCE</scope>
    <source>
        <strain evidence="4">USASDec5-558</strain>
    </source>
</reference>
<sequence>MSDQRGNNFGTHSPRGAGNANNGGYARNNYAGTRNTRSFQTRDEEEAENAAQQAQAQQEQAQAQQAQAHKSRFGFFKSKKQDNSQGYNQQGYGQQGYNQQGYGQQQNYNQGYSNQNYGYNGNAYGRNNNGYGNNANYNRNYNSAPNHGGYGGSGFGGGVGGGSNGGGNFQNGAAGMPPQFDGNMINVPWDLYELKRRPKHGSFCQVLMAIGSTITFLRNLCFNILFLLLLFVFFGGYMAIQSIKDSGFIMGGSGIVIEEDPSALPAQVLYFDLEGSISEIPFGSSQLDNLQRQLEFSLYGRQSHELVAVENALYLVANDPQIKKVVISVDGMGPITLSMAERIGKAIDAAKGVTKASADGTNQAQREVVVMGMGISQAAYALASHADKIVLDSLGEIDLKGIAMSSLYFKDLLDRFEITPYIFRAGHFKSAVEPFMLNSMSPDVRREYQAIAFKSWEIYQKSVLKERQISTQTLLPEANTYVNWLTQFHGDRAQMQQAQGLVDEIKSAEDYLMELAQEVNVDADAPYLPAIITYQDYLLRHHVRSTGQHRVGSLSQIDVTPAPQPQQSASASATSVASIKTDSADHEALSAVTQGISTLNEVMNGSNSTGVKSSLRVAANEASAEDNAKSVTTLSRSSARNNRSTGILRQAGNEVAVIYGVGELTDMADNPNAFTYDNVAPLIENAQNDDRVGALVLYLNSPGGSVIASEKIRRALELFQKSGKPLIISMNGTAASGAYWIASQGDTIFATESTITGSIGVFGIGFGAHRLLNKYGAYQDGVATNELAMSAIAKEMPASQQRMLSLSVENTYRNFIELVARNRGLKVNEYEIFAEGQIFLAEDARSVGLVDEIGDLRDAINYAANQAGIKKERLHVRHVAPSSAAELGGIESLFFGMAASYLPPEMTYALVELKQHSKLLSEPDHKAIMAIAPISEPQL</sequence>
<feature type="domain" description="Peptidase S49" evidence="3">
    <location>
        <begin position="362"/>
        <end position="521"/>
    </location>
</feature>
<keyword evidence="2" id="KW-0472">Membrane</keyword>
<feature type="compositionally biased region" description="Polar residues" evidence="1">
    <location>
        <begin position="1"/>
        <end position="11"/>
    </location>
</feature>
<feature type="region of interest" description="Disordered" evidence="1">
    <location>
        <begin position="1"/>
        <end position="102"/>
    </location>
</feature>
<reference evidence="4" key="2">
    <citation type="submission" date="2021-04" db="EMBL/GenBank/DDBJ databases">
        <authorList>
            <person name="Gilroy R."/>
        </authorList>
    </citation>
    <scope>NUCLEOTIDE SEQUENCE</scope>
    <source>
        <strain evidence="4">USASDec5-558</strain>
    </source>
</reference>
<feature type="transmembrane region" description="Helical" evidence="2">
    <location>
        <begin position="220"/>
        <end position="240"/>
    </location>
</feature>
<proteinExistence type="predicted"/>
<dbReference type="Pfam" id="PF01343">
    <property type="entry name" value="Peptidase_S49"/>
    <property type="match status" value="2"/>
</dbReference>
<dbReference type="GO" id="GO:0008233">
    <property type="term" value="F:peptidase activity"/>
    <property type="evidence" value="ECO:0007669"/>
    <property type="project" value="InterPro"/>
</dbReference>
<dbReference type="Gene3D" id="6.20.330.10">
    <property type="match status" value="1"/>
</dbReference>
<comment type="caution">
    <text evidence="4">The sequence shown here is derived from an EMBL/GenBank/DDBJ whole genome shotgun (WGS) entry which is preliminary data.</text>
</comment>
<evidence type="ECO:0000256" key="2">
    <source>
        <dbReference type="SAM" id="Phobius"/>
    </source>
</evidence>
<evidence type="ECO:0000313" key="4">
    <source>
        <dbReference type="EMBL" id="HIX56720.1"/>
    </source>
</evidence>
<feature type="compositionally biased region" description="Low complexity" evidence="1">
    <location>
        <begin position="83"/>
        <end position="102"/>
    </location>
</feature>